<feature type="compositionally biased region" description="Low complexity" evidence="1">
    <location>
        <begin position="28"/>
        <end position="41"/>
    </location>
</feature>
<feature type="compositionally biased region" description="Low complexity" evidence="1">
    <location>
        <begin position="48"/>
        <end position="97"/>
    </location>
</feature>
<proteinExistence type="predicted"/>
<dbReference type="Proteomes" id="UP001237642">
    <property type="component" value="Unassembled WGS sequence"/>
</dbReference>
<name>A0AAD8HUP0_9APIA</name>
<evidence type="ECO:0000313" key="3">
    <source>
        <dbReference type="Proteomes" id="UP001237642"/>
    </source>
</evidence>
<feature type="region of interest" description="Disordered" evidence="1">
    <location>
        <begin position="26"/>
        <end position="99"/>
    </location>
</feature>
<dbReference type="AlphaFoldDB" id="A0AAD8HUP0"/>
<evidence type="ECO:0000313" key="2">
    <source>
        <dbReference type="EMBL" id="KAK1372415.1"/>
    </source>
</evidence>
<organism evidence="2 3">
    <name type="scientific">Heracleum sosnowskyi</name>
    <dbReference type="NCBI Taxonomy" id="360622"/>
    <lineage>
        <taxon>Eukaryota</taxon>
        <taxon>Viridiplantae</taxon>
        <taxon>Streptophyta</taxon>
        <taxon>Embryophyta</taxon>
        <taxon>Tracheophyta</taxon>
        <taxon>Spermatophyta</taxon>
        <taxon>Magnoliopsida</taxon>
        <taxon>eudicotyledons</taxon>
        <taxon>Gunneridae</taxon>
        <taxon>Pentapetalae</taxon>
        <taxon>asterids</taxon>
        <taxon>campanulids</taxon>
        <taxon>Apiales</taxon>
        <taxon>Apiaceae</taxon>
        <taxon>Apioideae</taxon>
        <taxon>apioid superclade</taxon>
        <taxon>Tordylieae</taxon>
        <taxon>Tordyliinae</taxon>
        <taxon>Heracleum</taxon>
    </lineage>
</organism>
<accession>A0AAD8HUP0</accession>
<dbReference type="EMBL" id="JAUIZM010000007">
    <property type="protein sequence ID" value="KAK1372415.1"/>
    <property type="molecule type" value="Genomic_DNA"/>
</dbReference>
<reference evidence="2" key="1">
    <citation type="submission" date="2023-02" db="EMBL/GenBank/DDBJ databases">
        <title>Genome of toxic invasive species Heracleum sosnowskyi carries increased number of genes despite the absence of recent whole-genome duplications.</title>
        <authorList>
            <person name="Schelkunov M."/>
            <person name="Shtratnikova V."/>
            <person name="Makarenko M."/>
            <person name="Klepikova A."/>
            <person name="Omelchenko D."/>
            <person name="Novikova G."/>
            <person name="Obukhova E."/>
            <person name="Bogdanov V."/>
            <person name="Penin A."/>
            <person name="Logacheva M."/>
        </authorList>
    </citation>
    <scope>NUCLEOTIDE SEQUENCE</scope>
    <source>
        <strain evidence="2">Hsosn_3</strain>
        <tissue evidence="2">Leaf</tissue>
    </source>
</reference>
<sequence>MERSFFPNWNLIPSNDSFFMCTDVPKSPLLNQQQPPTQQHLPADHQHQLPPAQAAQQQKVPPINPQQPLVQQQQPINQQLSPAHQQQHVPPAQATQQLQVPQSNTVRNLPVVALVKALCYKVVSYFDQRRVEIQKQVVDGNEFTKYADKIMSKWKERATGHHVTKLTAIIGCLR</sequence>
<comment type="caution">
    <text evidence="2">The sequence shown here is derived from an EMBL/GenBank/DDBJ whole genome shotgun (WGS) entry which is preliminary data.</text>
</comment>
<gene>
    <name evidence="2" type="ORF">POM88_028608</name>
</gene>
<protein>
    <submittedName>
        <fullName evidence="2">Uncharacterized protein</fullName>
    </submittedName>
</protein>
<evidence type="ECO:0000256" key="1">
    <source>
        <dbReference type="SAM" id="MobiDB-lite"/>
    </source>
</evidence>
<reference evidence="2" key="2">
    <citation type="submission" date="2023-05" db="EMBL/GenBank/DDBJ databases">
        <authorList>
            <person name="Schelkunov M.I."/>
        </authorList>
    </citation>
    <scope>NUCLEOTIDE SEQUENCE</scope>
    <source>
        <strain evidence="2">Hsosn_3</strain>
        <tissue evidence="2">Leaf</tissue>
    </source>
</reference>
<keyword evidence="3" id="KW-1185">Reference proteome</keyword>